<evidence type="ECO:0000313" key="1">
    <source>
        <dbReference type="EMBL" id="QDV26517.1"/>
    </source>
</evidence>
<sequence>MSKPELGDISEQRISTRLMLDMTCSLFRTGRLPSTPCSFREQQ</sequence>
<dbReference type="Proteomes" id="UP000318017">
    <property type="component" value="Chromosome"/>
</dbReference>
<protein>
    <submittedName>
        <fullName evidence="1">Uncharacterized protein</fullName>
    </submittedName>
</protein>
<accession>A0A518GD74</accession>
<evidence type="ECO:0000313" key="2">
    <source>
        <dbReference type="Proteomes" id="UP000318017"/>
    </source>
</evidence>
<organism evidence="1 2">
    <name type="scientific">Aureliella helgolandensis</name>
    <dbReference type="NCBI Taxonomy" id="2527968"/>
    <lineage>
        <taxon>Bacteria</taxon>
        <taxon>Pseudomonadati</taxon>
        <taxon>Planctomycetota</taxon>
        <taxon>Planctomycetia</taxon>
        <taxon>Pirellulales</taxon>
        <taxon>Pirellulaceae</taxon>
        <taxon>Aureliella</taxon>
    </lineage>
</organism>
<dbReference type="EMBL" id="CP036298">
    <property type="protein sequence ID" value="QDV26517.1"/>
    <property type="molecule type" value="Genomic_DNA"/>
</dbReference>
<proteinExistence type="predicted"/>
<keyword evidence="2" id="KW-1185">Reference proteome</keyword>
<gene>
    <name evidence="1" type="ORF">Q31a_48910</name>
</gene>
<name>A0A518GD74_9BACT</name>
<dbReference type="AlphaFoldDB" id="A0A518GD74"/>
<dbReference type="KEGG" id="ahel:Q31a_48910"/>
<reference evidence="1 2" key="1">
    <citation type="submission" date="2019-02" db="EMBL/GenBank/DDBJ databases">
        <title>Deep-cultivation of Planctomycetes and their phenomic and genomic characterization uncovers novel biology.</title>
        <authorList>
            <person name="Wiegand S."/>
            <person name="Jogler M."/>
            <person name="Boedeker C."/>
            <person name="Pinto D."/>
            <person name="Vollmers J."/>
            <person name="Rivas-Marin E."/>
            <person name="Kohn T."/>
            <person name="Peeters S.H."/>
            <person name="Heuer A."/>
            <person name="Rast P."/>
            <person name="Oberbeckmann S."/>
            <person name="Bunk B."/>
            <person name="Jeske O."/>
            <person name="Meyerdierks A."/>
            <person name="Storesund J.E."/>
            <person name="Kallscheuer N."/>
            <person name="Luecker S."/>
            <person name="Lage O.M."/>
            <person name="Pohl T."/>
            <person name="Merkel B.J."/>
            <person name="Hornburger P."/>
            <person name="Mueller R.-W."/>
            <person name="Bruemmer F."/>
            <person name="Labrenz M."/>
            <person name="Spormann A.M."/>
            <person name="Op den Camp H."/>
            <person name="Overmann J."/>
            <person name="Amann R."/>
            <person name="Jetten M.S.M."/>
            <person name="Mascher T."/>
            <person name="Medema M.H."/>
            <person name="Devos D.P."/>
            <person name="Kaster A.-K."/>
            <person name="Ovreas L."/>
            <person name="Rohde M."/>
            <person name="Galperin M.Y."/>
            <person name="Jogler C."/>
        </authorList>
    </citation>
    <scope>NUCLEOTIDE SEQUENCE [LARGE SCALE GENOMIC DNA]</scope>
    <source>
        <strain evidence="1 2">Q31a</strain>
    </source>
</reference>